<dbReference type="EMBL" id="BDGG01000002">
    <property type="protein sequence ID" value="GAU91611.1"/>
    <property type="molecule type" value="Genomic_DNA"/>
</dbReference>
<reference evidence="1 2" key="1">
    <citation type="journal article" date="2016" name="Nat. Commun.">
        <title>Extremotolerant tardigrade genome and improved radiotolerance of human cultured cells by tardigrade-unique protein.</title>
        <authorList>
            <person name="Hashimoto T."/>
            <person name="Horikawa D.D."/>
            <person name="Saito Y."/>
            <person name="Kuwahara H."/>
            <person name="Kozuka-Hata H."/>
            <person name="Shin-I T."/>
            <person name="Minakuchi Y."/>
            <person name="Ohishi K."/>
            <person name="Motoyama A."/>
            <person name="Aizu T."/>
            <person name="Enomoto A."/>
            <person name="Kondo K."/>
            <person name="Tanaka S."/>
            <person name="Hara Y."/>
            <person name="Koshikawa S."/>
            <person name="Sagara H."/>
            <person name="Miura T."/>
            <person name="Yokobori S."/>
            <person name="Miyagawa K."/>
            <person name="Suzuki Y."/>
            <person name="Kubo T."/>
            <person name="Oyama M."/>
            <person name="Kohara Y."/>
            <person name="Fujiyama A."/>
            <person name="Arakawa K."/>
            <person name="Katayama T."/>
            <person name="Toyoda A."/>
            <person name="Kunieda T."/>
        </authorList>
    </citation>
    <scope>NUCLEOTIDE SEQUENCE [LARGE SCALE GENOMIC DNA]</scope>
    <source>
        <strain evidence="1 2">YOKOZUNA-1</strain>
    </source>
</reference>
<gene>
    <name evidence="1" type="primary">RvY_03836-1</name>
    <name evidence="1" type="synonym">RvY_03836.1</name>
    <name evidence="1" type="ORF">RvY_03836</name>
</gene>
<proteinExistence type="predicted"/>
<accession>A0A1D1UQ91</accession>
<dbReference type="AlphaFoldDB" id="A0A1D1UQ91"/>
<sequence length="80" mass="9312">MNAPFQYYGRCEKPHAPRTTQRSVALRLNQTANEDMLHNDLLISCYEAATTIGKVDEWLQRMLEHEAQQVQELTSLSTYR</sequence>
<comment type="caution">
    <text evidence="1">The sequence shown here is derived from an EMBL/GenBank/DDBJ whole genome shotgun (WGS) entry which is preliminary data.</text>
</comment>
<organism evidence="1 2">
    <name type="scientific">Ramazzottius varieornatus</name>
    <name type="common">Water bear</name>
    <name type="synonym">Tardigrade</name>
    <dbReference type="NCBI Taxonomy" id="947166"/>
    <lineage>
        <taxon>Eukaryota</taxon>
        <taxon>Metazoa</taxon>
        <taxon>Ecdysozoa</taxon>
        <taxon>Tardigrada</taxon>
        <taxon>Eutardigrada</taxon>
        <taxon>Parachela</taxon>
        <taxon>Hypsibioidea</taxon>
        <taxon>Ramazzottiidae</taxon>
        <taxon>Ramazzottius</taxon>
    </lineage>
</organism>
<evidence type="ECO:0000313" key="2">
    <source>
        <dbReference type="Proteomes" id="UP000186922"/>
    </source>
</evidence>
<protein>
    <submittedName>
        <fullName evidence="1">Uncharacterized protein</fullName>
    </submittedName>
</protein>
<dbReference type="Proteomes" id="UP000186922">
    <property type="component" value="Unassembled WGS sequence"/>
</dbReference>
<keyword evidence="2" id="KW-1185">Reference proteome</keyword>
<evidence type="ECO:0000313" key="1">
    <source>
        <dbReference type="EMBL" id="GAU91611.1"/>
    </source>
</evidence>
<name>A0A1D1UQ91_RAMVA</name>